<dbReference type="FunFam" id="3.40.50.1580:FF:000012">
    <property type="entry name" value="Probable 6-oxopurine nucleoside phosphorylase"/>
    <property type="match status" value="1"/>
</dbReference>
<dbReference type="NCBIfam" id="NF005876">
    <property type="entry name" value="PRK07823.1"/>
    <property type="match status" value="1"/>
</dbReference>
<comment type="subunit">
    <text evidence="4">Homohexamer. Dimer of a homotrimer.</text>
</comment>
<dbReference type="UniPathway" id="UPA00904">
    <property type="reaction ID" value="UER00873"/>
</dbReference>
<reference evidence="6 7" key="1">
    <citation type="journal article" date="2019" name="Nat. Microbiol.">
        <title>Mediterranean grassland soil C-N compound turnover is dependent on rainfall and depth, and is mediated by genomically divergent microorganisms.</title>
        <authorList>
            <person name="Diamond S."/>
            <person name="Andeer P.F."/>
            <person name="Li Z."/>
            <person name="Crits-Christoph A."/>
            <person name="Burstein D."/>
            <person name="Anantharaman K."/>
            <person name="Lane K.R."/>
            <person name="Thomas B.C."/>
            <person name="Pan C."/>
            <person name="Northen T.R."/>
            <person name="Banfield J.F."/>
        </authorList>
    </citation>
    <scope>NUCLEOTIDE SEQUENCE [LARGE SCALE GENOMIC DNA]</scope>
    <source>
        <strain evidence="6">NP_8</strain>
    </source>
</reference>
<dbReference type="CDD" id="cd09010">
    <property type="entry name" value="MTAP_SsMTAPII_like_MTIP"/>
    <property type="match status" value="1"/>
</dbReference>
<dbReference type="GO" id="GO:0006166">
    <property type="term" value="P:purine ribonucleoside salvage"/>
    <property type="evidence" value="ECO:0007669"/>
    <property type="project" value="UniProtKB-KW"/>
</dbReference>
<feature type="binding site" evidence="4">
    <location>
        <position position="12"/>
    </location>
    <ligand>
        <name>phosphate</name>
        <dbReference type="ChEBI" id="CHEBI:43474"/>
    </ligand>
</feature>
<evidence type="ECO:0000256" key="2">
    <source>
        <dbReference type="ARBA" id="ARBA00022679"/>
    </source>
</evidence>
<dbReference type="EC" id="2.4.2.28" evidence="4"/>
<dbReference type="PANTHER" id="PTHR42679">
    <property type="entry name" value="S-METHYL-5'-THIOADENOSINE PHOSPHORYLASE"/>
    <property type="match status" value="1"/>
</dbReference>
<proteinExistence type="inferred from homology"/>
<dbReference type="Proteomes" id="UP000318834">
    <property type="component" value="Unassembled WGS sequence"/>
</dbReference>
<dbReference type="Pfam" id="PF01048">
    <property type="entry name" value="PNP_UDP_1"/>
    <property type="match status" value="1"/>
</dbReference>
<feature type="site" description="Important for substrate specificity" evidence="4">
    <location>
        <position position="165"/>
    </location>
</feature>
<dbReference type="AlphaFoldDB" id="A0A537IQK3"/>
<dbReference type="HAMAP" id="MF_01963">
    <property type="entry name" value="MTAP"/>
    <property type="match status" value="1"/>
</dbReference>
<comment type="caution">
    <text evidence="6">The sequence shown here is derived from an EMBL/GenBank/DDBJ whole genome shotgun (WGS) entry which is preliminary data.</text>
</comment>
<feature type="site" description="Important for substrate specificity" evidence="4">
    <location>
        <position position="223"/>
    </location>
</feature>
<dbReference type="SUPFAM" id="SSF53167">
    <property type="entry name" value="Purine and uridine phosphorylases"/>
    <property type="match status" value="1"/>
</dbReference>
<gene>
    <name evidence="4" type="primary">mtnP</name>
    <name evidence="6" type="ORF">E6H05_09880</name>
</gene>
<comment type="function">
    <text evidence="4">Catalyzes the reversible phosphorylation of S-methyl-5'-thioadenosine (MTA) to adenine and 5-methylthioribose-1-phosphate. Involved in the breakdown of MTA, a major by-product of polyamine biosynthesis. Responsible for the first step in the methionine salvage pathway after MTA has been generated from S-adenosylmethionine. Has broad substrate specificity with 6-aminopurine nucleosides as preferred substrates.</text>
</comment>
<dbReference type="EMBL" id="VBAP01000072">
    <property type="protein sequence ID" value="TMI73372.1"/>
    <property type="molecule type" value="Genomic_DNA"/>
</dbReference>
<feature type="binding site" evidence="4">
    <location>
        <begin position="52"/>
        <end position="53"/>
    </location>
    <ligand>
        <name>phosphate</name>
        <dbReference type="ChEBI" id="CHEBI:43474"/>
    </ligand>
</feature>
<organism evidence="6 7">
    <name type="scientific">Candidatus Segetimicrobium genomatis</name>
    <dbReference type="NCBI Taxonomy" id="2569760"/>
    <lineage>
        <taxon>Bacteria</taxon>
        <taxon>Bacillati</taxon>
        <taxon>Candidatus Sysuimicrobiota</taxon>
        <taxon>Candidatus Sysuimicrobiia</taxon>
        <taxon>Candidatus Sysuimicrobiales</taxon>
        <taxon>Candidatus Segetimicrobiaceae</taxon>
        <taxon>Candidatus Segetimicrobium</taxon>
    </lineage>
</organism>
<feature type="binding site" evidence="4">
    <location>
        <position position="183"/>
    </location>
    <ligand>
        <name>substrate</name>
    </ligand>
</feature>
<dbReference type="Gene3D" id="3.40.50.1580">
    <property type="entry name" value="Nucleoside phosphorylase domain"/>
    <property type="match status" value="1"/>
</dbReference>
<dbReference type="GO" id="GO:0017061">
    <property type="term" value="F:S-methyl-5-thioadenosine phosphorylase activity"/>
    <property type="evidence" value="ECO:0007669"/>
    <property type="project" value="UniProtKB-UniRule"/>
</dbReference>
<dbReference type="GO" id="GO:0005829">
    <property type="term" value="C:cytosol"/>
    <property type="evidence" value="ECO:0007669"/>
    <property type="project" value="TreeGrafter"/>
</dbReference>
<name>A0A537IQK3_9BACT</name>
<keyword evidence="2 4" id="KW-0808">Transferase</keyword>
<dbReference type="NCBIfam" id="TIGR01694">
    <property type="entry name" value="MTAP"/>
    <property type="match status" value="1"/>
</dbReference>
<evidence type="ECO:0000256" key="1">
    <source>
        <dbReference type="ARBA" id="ARBA00022676"/>
    </source>
</evidence>
<feature type="binding site" evidence="4">
    <location>
        <begin position="207"/>
        <end position="209"/>
    </location>
    <ligand>
        <name>substrate</name>
    </ligand>
</feature>
<evidence type="ECO:0000256" key="3">
    <source>
        <dbReference type="ARBA" id="ARBA00022726"/>
    </source>
</evidence>
<dbReference type="InterPro" id="IPR035994">
    <property type="entry name" value="Nucleoside_phosphorylase_sf"/>
</dbReference>
<evidence type="ECO:0000313" key="6">
    <source>
        <dbReference type="EMBL" id="TMI73372.1"/>
    </source>
</evidence>
<dbReference type="PANTHER" id="PTHR42679:SF2">
    <property type="entry name" value="S-METHYL-5'-THIOADENOSINE PHOSPHORYLASE"/>
    <property type="match status" value="1"/>
</dbReference>
<protein>
    <recommendedName>
        <fullName evidence="4">S-methyl-5'-thioadenosine phosphorylase</fullName>
        <ecNumber evidence="4">2.4.2.28</ecNumber>
    </recommendedName>
    <alternativeName>
        <fullName evidence="4">5'-methylthioadenosine phosphorylase</fullName>
        <shortName evidence="4">MTA phosphorylase</shortName>
        <shortName evidence="4">MTAP</shortName>
    </alternativeName>
</protein>
<keyword evidence="3 4" id="KW-0660">Purine salvage</keyword>
<feature type="binding site" evidence="4">
    <location>
        <position position="184"/>
    </location>
    <ligand>
        <name>phosphate</name>
        <dbReference type="ChEBI" id="CHEBI:43474"/>
    </ligand>
</feature>
<keyword evidence="1 4" id="KW-0328">Glycosyltransferase</keyword>
<dbReference type="InterPro" id="IPR010044">
    <property type="entry name" value="MTAP"/>
</dbReference>
<comment type="caution">
    <text evidence="4">Lacks conserved residue(s) required for the propagation of feature annotation.</text>
</comment>
<feature type="domain" description="Nucleoside phosphorylase" evidence="5">
    <location>
        <begin position="5"/>
        <end position="245"/>
    </location>
</feature>
<dbReference type="GO" id="GO:0019509">
    <property type="term" value="P:L-methionine salvage from methylthioadenosine"/>
    <property type="evidence" value="ECO:0007669"/>
    <property type="project" value="UniProtKB-UniRule"/>
</dbReference>
<dbReference type="InterPro" id="IPR000845">
    <property type="entry name" value="Nucleoside_phosphorylase_d"/>
</dbReference>
<accession>A0A537IQK3</accession>
<sequence length="266" mass="29357">MAEAEIGVIGGSGFYELLEEARELRVETPYGPPSDVVTVGEVAGRQVAFLPRHGRQHVLPPHAINYRANIHALKSLGVTRVVGPCAVGSLQPEIRPGDLVICDQYVDRTSGRKDTFYDGPVVTHVSMADPFCPTLRKVAVHTARQMDWPVHDGGTVVVIQGPRFSTRSESRWFRSQGWEVINMTQYPECALARELELCYVNISLITDYDVGVEGDTQARPVTAQEVLVRFRENTARLRELVLRLVTAVPSTRDCPCATALAHARVG</sequence>
<evidence type="ECO:0000313" key="7">
    <source>
        <dbReference type="Proteomes" id="UP000318834"/>
    </source>
</evidence>
<comment type="similarity">
    <text evidence="4">Belongs to the PNP/MTAP phosphorylase family. MTAP subfamily.</text>
</comment>
<comment type="pathway">
    <text evidence="4">Amino-acid biosynthesis; L-methionine biosynthesis via salvage pathway; S-methyl-5-thio-alpha-D-ribose 1-phosphate from S-methyl-5'-thioadenosine (phosphorylase route): step 1/1.</text>
</comment>
<evidence type="ECO:0000259" key="5">
    <source>
        <dbReference type="Pfam" id="PF01048"/>
    </source>
</evidence>
<comment type="catalytic activity">
    <reaction evidence="4">
        <text>S-methyl-5'-thioadenosine + phosphate = 5-(methylsulfanyl)-alpha-D-ribose 1-phosphate + adenine</text>
        <dbReference type="Rhea" id="RHEA:11852"/>
        <dbReference type="ChEBI" id="CHEBI:16708"/>
        <dbReference type="ChEBI" id="CHEBI:17509"/>
        <dbReference type="ChEBI" id="CHEBI:43474"/>
        <dbReference type="ChEBI" id="CHEBI:58533"/>
        <dbReference type="EC" id="2.4.2.28"/>
    </reaction>
</comment>
<evidence type="ECO:0000256" key="4">
    <source>
        <dbReference type="HAMAP-Rule" id="MF_01963"/>
    </source>
</evidence>